<evidence type="ECO:0000313" key="3">
    <source>
        <dbReference type="Proteomes" id="UP000199021"/>
    </source>
</evidence>
<dbReference type="InParanoid" id="A0A1H9CG87"/>
<protein>
    <submittedName>
        <fullName evidence="2">Uncharacterized protein</fullName>
    </submittedName>
</protein>
<evidence type="ECO:0000313" key="2">
    <source>
        <dbReference type="EMBL" id="SEQ00182.1"/>
    </source>
</evidence>
<keyword evidence="3" id="KW-1185">Reference proteome</keyword>
<dbReference type="EMBL" id="FOFB01000004">
    <property type="protein sequence ID" value="SEQ00182.1"/>
    <property type="molecule type" value="Genomic_DNA"/>
</dbReference>
<feature type="compositionally biased region" description="Basic and acidic residues" evidence="1">
    <location>
        <begin position="7"/>
        <end position="26"/>
    </location>
</feature>
<dbReference type="RefSeq" id="WP_273444496.1">
    <property type="nucleotide sequence ID" value="NZ_JAHDDG010000006.1"/>
</dbReference>
<name>A0A1H9CG87_9BACT</name>
<accession>A0A1H9CG87</accession>
<dbReference type="AlphaFoldDB" id="A0A1H9CG87"/>
<dbReference type="STRING" id="478744.SAMN05444359_104186"/>
<feature type="region of interest" description="Disordered" evidence="1">
    <location>
        <begin position="1"/>
        <end position="34"/>
    </location>
</feature>
<organism evidence="2 3">
    <name type="scientific">Neolewinella agarilytica</name>
    <dbReference type="NCBI Taxonomy" id="478744"/>
    <lineage>
        <taxon>Bacteria</taxon>
        <taxon>Pseudomonadati</taxon>
        <taxon>Bacteroidota</taxon>
        <taxon>Saprospiria</taxon>
        <taxon>Saprospirales</taxon>
        <taxon>Lewinellaceae</taxon>
        <taxon>Neolewinella</taxon>
    </lineage>
</organism>
<proteinExistence type="predicted"/>
<evidence type="ECO:0000256" key="1">
    <source>
        <dbReference type="SAM" id="MobiDB-lite"/>
    </source>
</evidence>
<reference evidence="3" key="1">
    <citation type="submission" date="2016-10" db="EMBL/GenBank/DDBJ databases">
        <authorList>
            <person name="Varghese N."/>
            <person name="Submissions S."/>
        </authorList>
    </citation>
    <scope>NUCLEOTIDE SEQUENCE [LARGE SCALE GENOMIC DNA]</scope>
    <source>
        <strain evidence="3">DSM 24740</strain>
    </source>
</reference>
<sequence length="49" mass="5778">MSQNGKKTIEELKRDQKDKILDRKSMDQVTGGKRRGSWLRRVYNGIMPQ</sequence>
<dbReference type="Proteomes" id="UP000199021">
    <property type="component" value="Unassembled WGS sequence"/>
</dbReference>
<gene>
    <name evidence="2" type="ORF">SAMN05444359_104186</name>
</gene>